<evidence type="ECO:0000256" key="2">
    <source>
        <dbReference type="SAM" id="MobiDB-lite"/>
    </source>
</evidence>
<evidence type="ECO:0000313" key="3">
    <source>
        <dbReference type="EMBL" id="KAK3771609.1"/>
    </source>
</evidence>
<name>A0AAE0ZLH0_9GAST</name>
<comment type="caution">
    <text evidence="3">The sequence shown here is derived from an EMBL/GenBank/DDBJ whole genome shotgun (WGS) entry which is preliminary data.</text>
</comment>
<evidence type="ECO:0000313" key="4">
    <source>
        <dbReference type="Proteomes" id="UP001283361"/>
    </source>
</evidence>
<feature type="coiled-coil region" evidence="1">
    <location>
        <begin position="12"/>
        <end position="53"/>
    </location>
</feature>
<protein>
    <submittedName>
        <fullName evidence="3">Uncharacterized protein</fullName>
    </submittedName>
</protein>
<sequence>MNFPYHPVFHSLEDNSDDAAELKKEVVLLKEKNKQLDQELQKEKSRNSKYRKNYKEFVKDNQIALYAVEKKLSCMRGFIQRNHEQFIGKKGASRSAENPGSKSPEIVTFPDSSKDLNLDLDLGKLCGCQRSAHSQALDGDPYSRTIMSHQLPQAAIPCFTEIIRPGIICPGGCVHTPDGRCKLWRIPS</sequence>
<accession>A0AAE0ZLH0</accession>
<reference evidence="3" key="1">
    <citation type="journal article" date="2023" name="G3 (Bethesda)">
        <title>A reference genome for the long-term kleptoplast-retaining sea slug Elysia crispata morphotype clarki.</title>
        <authorList>
            <person name="Eastman K.E."/>
            <person name="Pendleton A.L."/>
            <person name="Shaikh M.A."/>
            <person name="Suttiyut T."/>
            <person name="Ogas R."/>
            <person name="Tomko P."/>
            <person name="Gavelis G."/>
            <person name="Widhalm J.R."/>
            <person name="Wisecaver J.H."/>
        </authorList>
    </citation>
    <scope>NUCLEOTIDE SEQUENCE</scope>
    <source>
        <strain evidence="3">ECLA1</strain>
    </source>
</reference>
<dbReference type="EMBL" id="JAWDGP010003698">
    <property type="protein sequence ID" value="KAK3771609.1"/>
    <property type="molecule type" value="Genomic_DNA"/>
</dbReference>
<feature type="region of interest" description="Disordered" evidence="2">
    <location>
        <begin position="88"/>
        <end position="108"/>
    </location>
</feature>
<keyword evidence="4" id="KW-1185">Reference proteome</keyword>
<evidence type="ECO:0000256" key="1">
    <source>
        <dbReference type="SAM" id="Coils"/>
    </source>
</evidence>
<dbReference type="Proteomes" id="UP001283361">
    <property type="component" value="Unassembled WGS sequence"/>
</dbReference>
<gene>
    <name evidence="3" type="ORF">RRG08_020697</name>
</gene>
<dbReference type="AlphaFoldDB" id="A0AAE0ZLH0"/>
<proteinExistence type="predicted"/>
<keyword evidence="1" id="KW-0175">Coiled coil</keyword>
<organism evidence="3 4">
    <name type="scientific">Elysia crispata</name>
    <name type="common">lettuce slug</name>
    <dbReference type="NCBI Taxonomy" id="231223"/>
    <lineage>
        <taxon>Eukaryota</taxon>
        <taxon>Metazoa</taxon>
        <taxon>Spiralia</taxon>
        <taxon>Lophotrochozoa</taxon>
        <taxon>Mollusca</taxon>
        <taxon>Gastropoda</taxon>
        <taxon>Heterobranchia</taxon>
        <taxon>Euthyneura</taxon>
        <taxon>Panpulmonata</taxon>
        <taxon>Sacoglossa</taxon>
        <taxon>Placobranchoidea</taxon>
        <taxon>Plakobranchidae</taxon>
        <taxon>Elysia</taxon>
    </lineage>
</organism>